<reference evidence="11 12" key="1">
    <citation type="journal article" date="2018" name="Nat. Ecol. Evol.">
        <title>Genomic signatures of mitonuclear coevolution across populations of Tigriopus californicus.</title>
        <authorList>
            <person name="Barreto F.S."/>
            <person name="Watson E.T."/>
            <person name="Lima T.G."/>
            <person name="Willett C.S."/>
            <person name="Edmands S."/>
            <person name="Li W."/>
            <person name="Burton R.S."/>
        </authorList>
    </citation>
    <scope>NUCLEOTIDE SEQUENCE [LARGE SCALE GENOMIC DNA]</scope>
    <source>
        <strain evidence="11 12">San Diego</strain>
    </source>
</reference>
<dbReference type="InterPro" id="IPR051170">
    <property type="entry name" value="Neural/epithelial_adhesion"/>
</dbReference>
<dbReference type="FunFam" id="2.60.40.10:FF:000376">
    <property type="entry name" value="CLUMA_CG000981, isoform A"/>
    <property type="match status" value="1"/>
</dbReference>
<dbReference type="PANTHER" id="PTHR12231">
    <property type="entry name" value="CTX-RELATED TYPE I TRANSMEMBRANE PROTEIN"/>
    <property type="match status" value="1"/>
</dbReference>
<dbReference type="InterPro" id="IPR013106">
    <property type="entry name" value="Ig_V-set"/>
</dbReference>
<evidence type="ECO:0000259" key="10">
    <source>
        <dbReference type="PROSITE" id="PS50835"/>
    </source>
</evidence>
<feature type="domain" description="Ig-like" evidence="10">
    <location>
        <begin position="441"/>
        <end position="526"/>
    </location>
</feature>
<keyword evidence="4" id="KW-0677">Repeat</keyword>
<evidence type="ECO:0000256" key="9">
    <source>
        <dbReference type="SAM" id="MobiDB-lite"/>
    </source>
</evidence>
<keyword evidence="3" id="KW-0732">Signal</keyword>
<dbReference type="PANTHER" id="PTHR12231:SF253">
    <property type="entry name" value="DPR-INTERACTING PROTEIN ETA, ISOFORM B-RELATED"/>
    <property type="match status" value="1"/>
</dbReference>
<dbReference type="InterPro" id="IPR007110">
    <property type="entry name" value="Ig-like_dom"/>
</dbReference>
<evidence type="ECO:0000256" key="4">
    <source>
        <dbReference type="ARBA" id="ARBA00022737"/>
    </source>
</evidence>
<proteinExistence type="predicted"/>
<dbReference type="SMART" id="SM00408">
    <property type="entry name" value="IGc2"/>
    <property type="match status" value="6"/>
</dbReference>
<keyword evidence="2" id="KW-1003">Cell membrane</keyword>
<feature type="domain" description="Ig-like" evidence="10">
    <location>
        <begin position="199"/>
        <end position="293"/>
    </location>
</feature>
<dbReference type="Gene3D" id="2.60.40.10">
    <property type="entry name" value="Immunoglobulins"/>
    <property type="match status" value="6"/>
</dbReference>
<feature type="domain" description="Ig-like" evidence="10">
    <location>
        <begin position="543"/>
        <end position="627"/>
    </location>
</feature>
<name>A0A553NR46_TIGCA</name>
<comment type="subcellular location">
    <subcellularLocation>
        <location evidence="1">Cell membrane</location>
    </subcellularLocation>
</comment>
<evidence type="ECO:0000256" key="8">
    <source>
        <dbReference type="ARBA" id="ARBA00023319"/>
    </source>
</evidence>
<evidence type="ECO:0000256" key="7">
    <source>
        <dbReference type="ARBA" id="ARBA00023180"/>
    </source>
</evidence>
<keyword evidence="7" id="KW-0325">Glycoprotein</keyword>
<dbReference type="PROSITE" id="PS50835">
    <property type="entry name" value="IG_LIKE"/>
    <property type="match status" value="6"/>
</dbReference>
<evidence type="ECO:0000256" key="5">
    <source>
        <dbReference type="ARBA" id="ARBA00023136"/>
    </source>
</evidence>
<feature type="region of interest" description="Disordered" evidence="9">
    <location>
        <begin position="804"/>
        <end position="829"/>
    </location>
</feature>
<dbReference type="GO" id="GO:0005886">
    <property type="term" value="C:plasma membrane"/>
    <property type="evidence" value="ECO:0007669"/>
    <property type="project" value="UniProtKB-SubCell"/>
</dbReference>
<dbReference type="AlphaFoldDB" id="A0A553NR46"/>
<dbReference type="FunFam" id="2.60.40.10:FF:000328">
    <property type="entry name" value="CLUMA_CG000981, isoform A"/>
    <property type="match status" value="2"/>
</dbReference>
<dbReference type="InterPro" id="IPR036179">
    <property type="entry name" value="Ig-like_dom_sf"/>
</dbReference>
<organism evidence="11 12">
    <name type="scientific">Tigriopus californicus</name>
    <name type="common">Marine copepod</name>
    <dbReference type="NCBI Taxonomy" id="6832"/>
    <lineage>
        <taxon>Eukaryota</taxon>
        <taxon>Metazoa</taxon>
        <taxon>Ecdysozoa</taxon>
        <taxon>Arthropoda</taxon>
        <taxon>Crustacea</taxon>
        <taxon>Multicrustacea</taxon>
        <taxon>Hexanauplia</taxon>
        <taxon>Copepoda</taxon>
        <taxon>Harpacticoida</taxon>
        <taxon>Harpacticidae</taxon>
        <taxon>Tigriopus</taxon>
    </lineage>
</organism>
<evidence type="ECO:0000256" key="3">
    <source>
        <dbReference type="ARBA" id="ARBA00022729"/>
    </source>
</evidence>
<dbReference type="Proteomes" id="UP000318571">
    <property type="component" value="Chromosome 4"/>
</dbReference>
<dbReference type="GO" id="GO:0043005">
    <property type="term" value="C:neuron projection"/>
    <property type="evidence" value="ECO:0007669"/>
    <property type="project" value="TreeGrafter"/>
</dbReference>
<dbReference type="InterPro" id="IPR013783">
    <property type="entry name" value="Ig-like_fold"/>
</dbReference>
<dbReference type="STRING" id="6832.A0A553NR46"/>
<feature type="compositionally biased region" description="Polar residues" evidence="9">
    <location>
        <begin position="804"/>
        <end position="818"/>
    </location>
</feature>
<dbReference type="SUPFAM" id="SSF48726">
    <property type="entry name" value="Immunoglobulin"/>
    <property type="match status" value="6"/>
</dbReference>
<evidence type="ECO:0000256" key="2">
    <source>
        <dbReference type="ARBA" id="ARBA00022475"/>
    </source>
</evidence>
<evidence type="ECO:0000313" key="12">
    <source>
        <dbReference type="Proteomes" id="UP000318571"/>
    </source>
</evidence>
<comment type="caution">
    <text evidence="11">The sequence shown here is derived from an EMBL/GenBank/DDBJ whole genome shotgun (WGS) entry which is preliminary data.</text>
</comment>
<dbReference type="InterPro" id="IPR003599">
    <property type="entry name" value="Ig_sub"/>
</dbReference>
<protein>
    <recommendedName>
        <fullName evidence="10">Ig-like domain-containing protein</fullName>
    </recommendedName>
</protein>
<dbReference type="Pfam" id="PF07686">
    <property type="entry name" value="V-set"/>
    <property type="match status" value="2"/>
</dbReference>
<dbReference type="InterPro" id="IPR003598">
    <property type="entry name" value="Ig_sub2"/>
</dbReference>
<feature type="domain" description="Ig-like" evidence="10">
    <location>
        <begin position="105"/>
        <end position="195"/>
    </location>
</feature>
<evidence type="ECO:0000256" key="6">
    <source>
        <dbReference type="ARBA" id="ARBA00023157"/>
    </source>
</evidence>
<evidence type="ECO:0000313" key="11">
    <source>
        <dbReference type="EMBL" id="TRY67918.1"/>
    </source>
</evidence>
<feature type="domain" description="Ig-like" evidence="10">
    <location>
        <begin position="3"/>
        <end position="88"/>
    </location>
</feature>
<accession>A0A553NR46</accession>
<evidence type="ECO:0000256" key="1">
    <source>
        <dbReference type="ARBA" id="ARBA00004236"/>
    </source>
</evidence>
<keyword evidence="5" id="KW-0472">Membrane</keyword>
<dbReference type="Pfam" id="PF13927">
    <property type="entry name" value="Ig_3"/>
    <property type="match status" value="4"/>
</dbReference>
<sequence length="860" mass="97401">MLPYFPEKVNNVTVTIGQNAELRCAVDNLNNYKVAWVSVDSQTILSIHNNVITRNPRISLSRPSSNQWHLHIQRAKQSDRGWYMCQINTDPMVHRSGYLEVVVPPRILNKDDEGDLVVREGDNLTLSCDAVGHPRPHIVWRREDSEDIMVEGRKAAIVENRTLRIPKISRLHMADYLCVASNGIAPSTSKKYRIKVQFPPMFWIPSQLEGAYVGQDITLECHSEAFPKSINYWIKEDGAMLISGNKYESLIVDSGYKVYMKLRIRNVSKTDFMEYKCVAKNSLGGSDGSITLYEVKPPTTITTLATTTTTTTAKSTQGWFEVDTTSAADRRRLKERRKERILAKRRKEASRRQKELVTFDEPTTAPVDDEYGSQSEHFHPGWARKDFQIGTTANINGNRSHNWEPSHRLRRRHVRGSNTMSLYSNPIGEENSMFEEIRELPSFLNHVENNTVRAGNSVKLTCQVKNLGNYKVAWVRVDTQTILTIHHHIITRNQRVSLSHHDHEIWRLHLENVAESDRGWYMCQINTDPMRSQKGYLEVVVPPKIVDSRSSSDVVVRENTAVNLTCEATGSPRPKLRWRRVDAKMIRYQGGMVVSVEGNSLVIPNAARAHIGKYYCIASNGVPPTVTKTIGLKVQFAPMVWVQNQYELVPIGYNITLQCNTESYPPAIHYWTFENGSAITSGSKFRSIEKSDDHITHTKLHINDVQQNDLGTYLCVAKNSLGQQDGAIKLKERVLPSTTLRHLPLDEKSEEVSTLSTSDMSEFDSADSANVFGYDPFVPGSSNINNGRHSGQKRKRTKYQNGYTADITNQYPSQQSANKYEEPPHHFPSSYDASTASGLIAFPKLLALLSFSRLIDLALI</sequence>
<gene>
    <name evidence="11" type="ORF">TCAL_10467</name>
</gene>
<dbReference type="EMBL" id="VCGU01000011">
    <property type="protein sequence ID" value="TRY67918.1"/>
    <property type="molecule type" value="Genomic_DNA"/>
</dbReference>
<feature type="domain" description="Ig-like" evidence="10">
    <location>
        <begin position="638"/>
        <end position="731"/>
    </location>
</feature>
<dbReference type="OMA" id="FETPDCQ"/>
<keyword evidence="8" id="KW-0393">Immunoglobulin domain</keyword>
<keyword evidence="12" id="KW-1185">Reference proteome</keyword>
<keyword evidence="6" id="KW-1015">Disulfide bond</keyword>
<dbReference type="SMART" id="SM00409">
    <property type="entry name" value="IG"/>
    <property type="match status" value="6"/>
</dbReference>